<dbReference type="InterPro" id="IPR003660">
    <property type="entry name" value="HAMP_dom"/>
</dbReference>
<proteinExistence type="predicted"/>
<dbReference type="OrthoDB" id="9786919at2"/>
<keyword evidence="8" id="KW-1133">Transmembrane helix</keyword>
<dbReference type="InterPro" id="IPR005467">
    <property type="entry name" value="His_kinase_dom"/>
</dbReference>
<dbReference type="InterPro" id="IPR004358">
    <property type="entry name" value="Sig_transdc_His_kin-like_C"/>
</dbReference>
<dbReference type="SMART" id="SM00388">
    <property type="entry name" value="HisKA"/>
    <property type="match status" value="1"/>
</dbReference>
<keyword evidence="6" id="KW-0812">Transmembrane</keyword>
<dbReference type="EMBL" id="FNSV01000005">
    <property type="protein sequence ID" value="SEC76592.1"/>
    <property type="molecule type" value="Genomic_DNA"/>
</dbReference>
<keyword evidence="4" id="KW-0597">Phosphoprotein</keyword>
<evidence type="ECO:0000256" key="9">
    <source>
        <dbReference type="ARBA" id="ARBA00023012"/>
    </source>
</evidence>
<dbReference type="Gene3D" id="1.10.287.130">
    <property type="match status" value="1"/>
</dbReference>
<evidence type="ECO:0000256" key="5">
    <source>
        <dbReference type="ARBA" id="ARBA00022679"/>
    </source>
</evidence>
<dbReference type="InterPro" id="IPR036097">
    <property type="entry name" value="HisK_dim/P_sf"/>
</dbReference>
<sequence>MNSAPVWLIPSRWGLALRSALSAGAVVAVALVLGAAALLFVLDRTLLSALDDAATGRAADLTVGLRTDSPADLDSQLFDTDQRIALVQVVDNAGAVVRSSQDDLGLPVTVVRPPVGGAPVRSLVSHETGGADLRTTVQGANGVGGDYTVIVAASEESVEATLATVGGLVAAGAPVIALVAAGVTYKLVRRSLGSVERIRTQVAAISTTDLGERVPVPRPRDEIAALARTMNDMLARIQAGHAAQRRFIADASHELRSPLATLTTALDVADARPEVLNRDLVRGTLRPETTRMQLLVDDLVLLARADEHGLPLRVADVDLDDIVDTEVRRSRADTTVTVTATLTPVRIRGDAAQLSRAVRNLVDNAVRFAATTVSIGVSRSGRQACVTIDDDGPGIPESDRARVFERFVRLDSARSRAHGGSGLGLAIVAEIVSAHRGSVRIDAAEHGGTRVVVTLPVQEVRPDSRS</sequence>
<dbReference type="PANTHER" id="PTHR45436">
    <property type="entry name" value="SENSOR HISTIDINE KINASE YKOH"/>
    <property type="match status" value="1"/>
</dbReference>
<dbReference type="Pfam" id="PF02518">
    <property type="entry name" value="HATPase_c"/>
    <property type="match status" value="1"/>
</dbReference>
<evidence type="ECO:0000256" key="6">
    <source>
        <dbReference type="ARBA" id="ARBA00022692"/>
    </source>
</evidence>
<organism evidence="11 12">
    <name type="scientific">Rhodococcus koreensis</name>
    <dbReference type="NCBI Taxonomy" id="99653"/>
    <lineage>
        <taxon>Bacteria</taxon>
        <taxon>Bacillati</taxon>
        <taxon>Actinomycetota</taxon>
        <taxon>Actinomycetes</taxon>
        <taxon>Mycobacteriales</taxon>
        <taxon>Nocardiaceae</taxon>
        <taxon>Rhodococcus</taxon>
    </lineage>
</organism>
<dbReference type="InterPro" id="IPR036890">
    <property type="entry name" value="HATPase_C_sf"/>
</dbReference>
<evidence type="ECO:0000313" key="11">
    <source>
        <dbReference type="EMBL" id="SEC76592.1"/>
    </source>
</evidence>
<comment type="subcellular location">
    <subcellularLocation>
        <location evidence="2">Cell membrane</location>
    </subcellularLocation>
</comment>
<accession>A0A1H4V658</accession>
<keyword evidence="7 11" id="KW-0418">Kinase</keyword>
<gene>
    <name evidence="11" type="ORF">SAMN04490239_5369</name>
</gene>
<dbReference type="PROSITE" id="PS50885">
    <property type="entry name" value="HAMP"/>
    <property type="match status" value="1"/>
</dbReference>
<protein>
    <recommendedName>
        <fullName evidence="3">histidine kinase</fullName>
        <ecNumber evidence="3">2.7.13.3</ecNumber>
    </recommendedName>
</protein>
<evidence type="ECO:0000256" key="7">
    <source>
        <dbReference type="ARBA" id="ARBA00022777"/>
    </source>
</evidence>
<evidence type="ECO:0000313" key="12">
    <source>
        <dbReference type="Proteomes" id="UP000183561"/>
    </source>
</evidence>
<dbReference type="CDD" id="cd00075">
    <property type="entry name" value="HATPase"/>
    <property type="match status" value="1"/>
</dbReference>
<comment type="catalytic activity">
    <reaction evidence="1">
        <text>ATP + protein L-histidine = ADP + protein N-phospho-L-histidine.</text>
        <dbReference type="EC" id="2.7.13.3"/>
    </reaction>
</comment>
<evidence type="ECO:0000256" key="8">
    <source>
        <dbReference type="ARBA" id="ARBA00022989"/>
    </source>
</evidence>
<dbReference type="PROSITE" id="PS50109">
    <property type="entry name" value="HIS_KIN"/>
    <property type="match status" value="1"/>
</dbReference>
<dbReference type="CDD" id="cd06225">
    <property type="entry name" value="HAMP"/>
    <property type="match status" value="1"/>
</dbReference>
<keyword evidence="10" id="KW-0472">Membrane</keyword>
<dbReference type="Gene3D" id="3.30.565.10">
    <property type="entry name" value="Histidine kinase-like ATPase, C-terminal domain"/>
    <property type="match status" value="1"/>
</dbReference>
<dbReference type="Pfam" id="PF00672">
    <property type="entry name" value="HAMP"/>
    <property type="match status" value="1"/>
</dbReference>
<dbReference type="PANTHER" id="PTHR45436:SF5">
    <property type="entry name" value="SENSOR HISTIDINE KINASE TRCS"/>
    <property type="match status" value="1"/>
</dbReference>
<name>A0A1H4V658_9NOCA</name>
<dbReference type="SMART" id="SM00304">
    <property type="entry name" value="HAMP"/>
    <property type="match status" value="1"/>
</dbReference>
<dbReference type="RefSeq" id="WP_072943728.1">
    <property type="nucleotide sequence ID" value="NZ_CP070609.1"/>
</dbReference>
<dbReference type="CDD" id="cd00082">
    <property type="entry name" value="HisKA"/>
    <property type="match status" value="1"/>
</dbReference>
<evidence type="ECO:0000256" key="4">
    <source>
        <dbReference type="ARBA" id="ARBA00022553"/>
    </source>
</evidence>
<keyword evidence="5" id="KW-0808">Transferase</keyword>
<evidence type="ECO:0000256" key="10">
    <source>
        <dbReference type="ARBA" id="ARBA00023136"/>
    </source>
</evidence>
<reference evidence="12" key="1">
    <citation type="submission" date="2016-10" db="EMBL/GenBank/DDBJ databases">
        <authorList>
            <person name="Varghese N."/>
            <person name="Submissions S."/>
        </authorList>
    </citation>
    <scope>NUCLEOTIDE SEQUENCE [LARGE SCALE GENOMIC DNA]</scope>
    <source>
        <strain evidence="12">DSM 44498</strain>
    </source>
</reference>
<dbReference type="SUPFAM" id="SSF47384">
    <property type="entry name" value="Homodimeric domain of signal transducing histidine kinase"/>
    <property type="match status" value="1"/>
</dbReference>
<dbReference type="InterPro" id="IPR003661">
    <property type="entry name" value="HisK_dim/P_dom"/>
</dbReference>
<keyword evidence="12" id="KW-1185">Reference proteome</keyword>
<keyword evidence="9" id="KW-0902">Two-component regulatory system</keyword>
<dbReference type="InterPro" id="IPR050428">
    <property type="entry name" value="TCS_sensor_his_kinase"/>
</dbReference>
<dbReference type="Gene3D" id="6.10.340.10">
    <property type="match status" value="1"/>
</dbReference>
<dbReference type="GO" id="GO:0005886">
    <property type="term" value="C:plasma membrane"/>
    <property type="evidence" value="ECO:0007669"/>
    <property type="project" value="UniProtKB-SubCell"/>
</dbReference>
<dbReference type="Proteomes" id="UP000183561">
    <property type="component" value="Unassembled WGS sequence"/>
</dbReference>
<dbReference type="SMART" id="SM00387">
    <property type="entry name" value="HATPase_c"/>
    <property type="match status" value="1"/>
</dbReference>
<dbReference type="InterPro" id="IPR003594">
    <property type="entry name" value="HATPase_dom"/>
</dbReference>
<dbReference type="FunFam" id="3.30.565.10:FF:000006">
    <property type="entry name" value="Sensor histidine kinase WalK"/>
    <property type="match status" value="1"/>
</dbReference>
<dbReference type="EC" id="2.7.13.3" evidence="3"/>
<dbReference type="AlphaFoldDB" id="A0A1H4V658"/>
<dbReference type="Pfam" id="PF00512">
    <property type="entry name" value="HisKA"/>
    <property type="match status" value="1"/>
</dbReference>
<evidence type="ECO:0000256" key="1">
    <source>
        <dbReference type="ARBA" id="ARBA00000085"/>
    </source>
</evidence>
<dbReference type="GO" id="GO:0000155">
    <property type="term" value="F:phosphorelay sensor kinase activity"/>
    <property type="evidence" value="ECO:0007669"/>
    <property type="project" value="InterPro"/>
</dbReference>
<dbReference type="SUPFAM" id="SSF55874">
    <property type="entry name" value="ATPase domain of HSP90 chaperone/DNA topoisomerase II/histidine kinase"/>
    <property type="match status" value="1"/>
</dbReference>
<dbReference type="PRINTS" id="PR00344">
    <property type="entry name" value="BCTRLSENSOR"/>
</dbReference>
<evidence type="ECO:0000256" key="2">
    <source>
        <dbReference type="ARBA" id="ARBA00004236"/>
    </source>
</evidence>
<dbReference type="SUPFAM" id="SSF158472">
    <property type="entry name" value="HAMP domain-like"/>
    <property type="match status" value="1"/>
</dbReference>
<evidence type="ECO:0000256" key="3">
    <source>
        <dbReference type="ARBA" id="ARBA00012438"/>
    </source>
</evidence>